<feature type="non-terminal residue" evidence="3">
    <location>
        <position position="197"/>
    </location>
</feature>
<evidence type="ECO:0000259" key="2">
    <source>
        <dbReference type="Pfam" id="PF25758"/>
    </source>
</evidence>
<protein>
    <submittedName>
        <fullName evidence="3">12376_t:CDS:1</fullName>
    </submittedName>
</protein>
<evidence type="ECO:0000313" key="3">
    <source>
        <dbReference type="EMBL" id="CAG8724195.1"/>
    </source>
</evidence>
<dbReference type="Pfam" id="PF25758">
    <property type="entry name" value="TPR_IPO11"/>
    <property type="match status" value="1"/>
</dbReference>
<comment type="caution">
    <text evidence="3">The sequence shown here is derived from an EMBL/GenBank/DDBJ whole genome shotgun (WGS) entry which is preliminary data.</text>
</comment>
<evidence type="ECO:0000256" key="1">
    <source>
        <dbReference type="SAM" id="MobiDB-lite"/>
    </source>
</evidence>
<keyword evidence="4" id="KW-1185">Reference proteome</keyword>
<dbReference type="GO" id="GO:0005829">
    <property type="term" value="C:cytosol"/>
    <property type="evidence" value="ECO:0007669"/>
    <property type="project" value="TreeGrafter"/>
</dbReference>
<feature type="domain" description="Importin-7/11-like TPR repeats" evidence="2">
    <location>
        <begin position="2"/>
        <end position="93"/>
    </location>
</feature>
<dbReference type="SUPFAM" id="SSF48371">
    <property type="entry name" value="ARM repeat"/>
    <property type="match status" value="1"/>
</dbReference>
<sequence>SMVMIFAHLFNSQLETVVNFLSEFNVNGRAGLEILLKTWFENYEDFHGFYSSKISAMALSKLFLSGDPRIQNIQVRGDLIISNSTRIMTRSQTRQNPDKYTSIPATEKIIKLLFSDLQNAIEVDNLKKPENEYQEDEEEAVDSSDDDGEWEDVDELSSFAPADDYRFLGLLDKSVDLDDVENDLDIQNDPIYQMSIK</sequence>
<evidence type="ECO:0000313" key="4">
    <source>
        <dbReference type="Proteomes" id="UP000789508"/>
    </source>
</evidence>
<dbReference type="GO" id="GO:0006606">
    <property type="term" value="P:protein import into nucleus"/>
    <property type="evidence" value="ECO:0007669"/>
    <property type="project" value="TreeGrafter"/>
</dbReference>
<dbReference type="InterPro" id="IPR016024">
    <property type="entry name" value="ARM-type_fold"/>
</dbReference>
<organism evidence="3 4">
    <name type="scientific">Ambispora leptoticha</name>
    <dbReference type="NCBI Taxonomy" id="144679"/>
    <lineage>
        <taxon>Eukaryota</taxon>
        <taxon>Fungi</taxon>
        <taxon>Fungi incertae sedis</taxon>
        <taxon>Mucoromycota</taxon>
        <taxon>Glomeromycotina</taxon>
        <taxon>Glomeromycetes</taxon>
        <taxon>Archaeosporales</taxon>
        <taxon>Ambisporaceae</taxon>
        <taxon>Ambispora</taxon>
    </lineage>
</organism>
<dbReference type="AlphaFoldDB" id="A0A9N9I7I0"/>
<feature type="compositionally biased region" description="Acidic residues" evidence="1">
    <location>
        <begin position="132"/>
        <end position="151"/>
    </location>
</feature>
<accession>A0A9N9I7I0</accession>
<dbReference type="InterPro" id="IPR058669">
    <property type="entry name" value="TPR_IPO7/11-like"/>
</dbReference>
<dbReference type="PANTHER" id="PTHR10997:SF9">
    <property type="entry name" value="IMPORTIN-9"/>
    <property type="match status" value="1"/>
</dbReference>
<proteinExistence type="predicted"/>
<dbReference type="PANTHER" id="PTHR10997">
    <property type="entry name" value="IMPORTIN-7, 8, 11"/>
    <property type="match status" value="1"/>
</dbReference>
<feature type="non-terminal residue" evidence="3">
    <location>
        <position position="1"/>
    </location>
</feature>
<dbReference type="Proteomes" id="UP000789508">
    <property type="component" value="Unassembled WGS sequence"/>
</dbReference>
<dbReference type="Gene3D" id="1.25.10.10">
    <property type="entry name" value="Leucine-rich Repeat Variant"/>
    <property type="match status" value="1"/>
</dbReference>
<dbReference type="OrthoDB" id="431626at2759"/>
<gene>
    <name evidence="3" type="ORF">ALEPTO_LOCUS12369</name>
</gene>
<dbReference type="InterPro" id="IPR011989">
    <property type="entry name" value="ARM-like"/>
</dbReference>
<dbReference type="EMBL" id="CAJVPS010027524">
    <property type="protein sequence ID" value="CAG8724195.1"/>
    <property type="molecule type" value="Genomic_DNA"/>
</dbReference>
<dbReference type="GO" id="GO:0005635">
    <property type="term" value="C:nuclear envelope"/>
    <property type="evidence" value="ECO:0007669"/>
    <property type="project" value="TreeGrafter"/>
</dbReference>
<feature type="region of interest" description="Disordered" evidence="1">
    <location>
        <begin position="126"/>
        <end position="151"/>
    </location>
</feature>
<name>A0A9N9I7I0_9GLOM</name>
<reference evidence="3" key="1">
    <citation type="submission" date="2021-06" db="EMBL/GenBank/DDBJ databases">
        <authorList>
            <person name="Kallberg Y."/>
            <person name="Tangrot J."/>
            <person name="Rosling A."/>
        </authorList>
    </citation>
    <scope>NUCLEOTIDE SEQUENCE</scope>
    <source>
        <strain evidence="3">FL130A</strain>
    </source>
</reference>